<reference evidence="4" key="1">
    <citation type="submission" date="2024-02" db="EMBL/GenBank/DDBJ databases">
        <authorList>
            <consortium name="ELIXIR-Norway"/>
            <consortium name="Elixir Norway"/>
        </authorList>
    </citation>
    <scope>NUCLEOTIDE SEQUENCE</scope>
</reference>
<feature type="transmembrane region" description="Helical" evidence="2">
    <location>
        <begin position="207"/>
        <end position="225"/>
    </location>
</feature>
<evidence type="ECO:0000313" key="5">
    <source>
        <dbReference type="Proteomes" id="UP001497512"/>
    </source>
</evidence>
<feature type="compositionally biased region" description="Polar residues" evidence="1">
    <location>
        <begin position="259"/>
        <end position="279"/>
    </location>
</feature>
<feature type="transmembrane region" description="Helical" evidence="2">
    <location>
        <begin position="77"/>
        <end position="102"/>
    </location>
</feature>
<evidence type="ECO:0000313" key="4">
    <source>
        <dbReference type="EMBL" id="CAK9231573.1"/>
    </source>
</evidence>
<dbReference type="Proteomes" id="UP001497512">
    <property type="component" value="Chromosome 7"/>
</dbReference>
<keyword evidence="2" id="KW-1133">Transmembrane helix</keyword>
<evidence type="ECO:0000256" key="1">
    <source>
        <dbReference type="SAM" id="MobiDB-lite"/>
    </source>
</evidence>
<evidence type="ECO:0000259" key="3">
    <source>
        <dbReference type="Pfam" id="PF09335"/>
    </source>
</evidence>
<gene>
    <name evidence="4" type="ORF">CSSPTR1EN2_LOCUS20752</name>
</gene>
<proteinExistence type="predicted"/>
<dbReference type="InterPro" id="IPR032816">
    <property type="entry name" value="VTT_dom"/>
</dbReference>
<name>A0ABP0UW19_9BRYO</name>
<evidence type="ECO:0000256" key="2">
    <source>
        <dbReference type="SAM" id="Phobius"/>
    </source>
</evidence>
<feature type="compositionally biased region" description="Low complexity" evidence="1">
    <location>
        <begin position="285"/>
        <end position="295"/>
    </location>
</feature>
<dbReference type="Pfam" id="PF09335">
    <property type="entry name" value="VTT_dom"/>
    <property type="match status" value="1"/>
</dbReference>
<dbReference type="PANTHER" id="PTHR47699:SF1">
    <property type="entry name" value="SNARE ASSOCIATED GOLGI PROTEIN FAMILY"/>
    <property type="match status" value="1"/>
</dbReference>
<keyword evidence="2" id="KW-0812">Transmembrane</keyword>
<organism evidence="4 5">
    <name type="scientific">Sphagnum troendelagicum</name>
    <dbReference type="NCBI Taxonomy" id="128251"/>
    <lineage>
        <taxon>Eukaryota</taxon>
        <taxon>Viridiplantae</taxon>
        <taxon>Streptophyta</taxon>
        <taxon>Embryophyta</taxon>
        <taxon>Bryophyta</taxon>
        <taxon>Sphagnophytina</taxon>
        <taxon>Sphagnopsida</taxon>
        <taxon>Sphagnales</taxon>
        <taxon>Sphagnaceae</taxon>
        <taxon>Sphagnum</taxon>
    </lineage>
</organism>
<keyword evidence="5" id="KW-1185">Reference proteome</keyword>
<feature type="domain" description="VTT" evidence="3">
    <location>
        <begin position="65"/>
        <end position="186"/>
    </location>
</feature>
<feature type="transmembrane region" description="Helical" evidence="2">
    <location>
        <begin position="48"/>
        <end position="70"/>
    </location>
</feature>
<feature type="region of interest" description="Disordered" evidence="1">
    <location>
        <begin position="249"/>
        <end position="295"/>
    </location>
</feature>
<keyword evidence="2" id="KW-0472">Membrane</keyword>
<dbReference type="PANTHER" id="PTHR47699">
    <property type="entry name" value="SNARE ASSOCIATED GOLGI PROTEIN FAMILY"/>
    <property type="match status" value="1"/>
</dbReference>
<sequence>MGGAGRIGLLSLLVVTAAVYFVITKAYGGDRKAMVEGFRYSAERLGPWAMPVFVLVHTVAIALCFPYAIVFEAAASFLFGFLNGVMCVFAAKVMGASLAFWLGRALFRSSTWASDLVRKNKYFDIINKGVVRDGWKFVLLARFSPVPSYVINYGLAATNVSFPVHFLLPTIAGGLPMIIQNTSIGSLTSAATMEVGADKTTASKSGVLTYILPAIGIVSSILITWRIRKYAKYASSEDIVLIDASLTSSKDPCEREQDGQQQLDTRMSSSDESCEYSQTLHRRSTSQSPSMSQHS</sequence>
<accession>A0ABP0UW19</accession>
<dbReference type="EMBL" id="OZ019899">
    <property type="protein sequence ID" value="CAK9231573.1"/>
    <property type="molecule type" value="Genomic_DNA"/>
</dbReference>
<feature type="transmembrane region" description="Helical" evidence="2">
    <location>
        <begin position="7"/>
        <end position="28"/>
    </location>
</feature>
<protein>
    <recommendedName>
        <fullName evidence="3">VTT domain-containing protein</fullName>
    </recommendedName>
</protein>